<evidence type="ECO:0000256" key="1">
    <source>
        <dbReference type="SAM" id="MobiDB-lite"/>
    </source>
</evidence>
<evidence type="ECO:0000313" key="3">
    <source>
        <dbReference type="Proteomes" id="UP000507222"/>
    </source>
</evidence>
<feature type="compositionally biased region" description="Polar residues" evidence="1">
    <location>
        <begin position="49"/>
        <end position="59"/>
    </location>
</feature>
<dbReference type="AlphaFoldDB" id="A0A6J5V476"/>
<sequence>MGDIKFSPCSNPLAKGGRLSSNPRDEERPSHKFLPLTISSEAQLAMPGSRSQATPTTPANKFDQDTFAERQGLCRDYEGAQTKPNKSTLAESEAQTCKHNNFKVDLAKETKVRTI</sequence>
<organism evidence="2 3">
    <name type="scientific">Prunus armeniaca</name>
    <name type="common">Apricot</name>
    <name type="synonym">Armeniaca vulgaris</name>
    <dbReference type="NCBI Taxonomy" id="36596"/>
    <lineage>
        <taxon>Eukaryota</taxon>
        <taxon>Viridiplantae</taxon>
        <taxon>Streptophyta</taxon>
        <taxon>Embryophyta</taxon>
        <taxon>Tracheophyta</taxon>
        <taxon>Spermatophyta</taxon>
        <taxon>Magnoliopsida</taxon>
        <taxon>eudicotyledons</taxon>
        <taxon>Gunneridae</taxon>
        <taxon>Pentapetalae</taxon>
        <taxon>rosids</taxon>
        <taxon>fabids</taxon>
        <taxon>Rosales</taxon>
        <taxon>Rosaceae</taxon>
        <taxon>Amygdaloideae</taxon>
        <taxon>Amygdaleae</taxon>
        <taxon>Prunus</taxon>
    </lineage>
</organism>
<gene>
    <name evidence="2" type="ORF">CURHAP_LOCUS38997</name>
</gene>
<proteinExistence type="predicted"/>
<reference evidence="2 3" key="1">
    <citation type="submission" date="2020-05" db="EMBL/GenBank/DDBJ databases">
        <authorList>
            <person name="Campoy J."/>
            <person name="Schneeberger K."/>
            <person name="Spophaly S."/>
        </authorList>
    </citation>
    <scope>NUCLEOTIDE SEQUENCE [LARGE SCALE GENOMIC DNA]</scope>
    <source>
        <strain evidence="2">PruArmRojPasFocal</strain>
    </source>
</reference>
<dbReference type="EMBL" id="CAEKDK010000006">
    <property type="protein sequence ID" value="CAB4283790.1"/>
    <property type="molecule type" value="Genomic_DNA"/>
</dbReference>
<dbReference type="Proteomes" id="UP000507222">
    <property type="component" value="Unassembled WGS sequence"/>
</dbReference>
<feature type="region of interest" description="Disordered" evidence="1">
    <location>
        <begin position="1"/>
        <end position="63"/>
    </location>
</feature>
<accession>A0A6J5V476</accession>
<name>A0A6J5V476_PRUAR</name>
<evidence type="ECO:0000313" key="2">
    <source>
        <dbReference type="EMBL" id="CAB4283790.1"/>
    </source>
</evidence>
<protein>
    <submittedName>
        <fullName evidence="2">Uncharacterized protein</fullName>
    </submittedName>
</protein>